<feature type="domain" description="Acyltransferase 3" evidence="2">
    <location>
        <begin position="36"/>
        <end position="400"/>
    </location>
</feature>
<keyword evidence="3" id="KW-0012">Acyltransferase</keyword>
<dbReference type="InterPro" id="IPR050879">
    <property type="entry name" value="Acyltransferase_3"/>
</dbReference>
<keyword evidence="1" id="KW-0812">Transmembrane</keyword>
<evidence type="ECO:0000259" key="2">
    <source>
        <dbReference type="Pfam" id="PF01757"/>
    </source>
</evidence>
<name>A0A171BL00_9ACTN</name>
<dbReference type="InterPro" id="IPR002656">
    <property type="entry name" value="Acyl_transf_3_dom"/>
</dbReference>
<dbReference type="PANTHER" id="PTHR23028:SF53">
    <property type="entry name" value="ACYL_TRANSF_3 DOMAIN-CONTAINING PROTEIN"/>
    <property type="match status" value="1"/>
</dbReference>
<dbReference type="GO" id="GO:0016020">
    <property type="term" value="C:membrane"/>
    <property type="evidence" value="ECO:0007669"/>
    <property type="project" value="TreeGrafter"/>
</dbReference>
<dbReference type="Pfam" id="PF01757">
    <property type="entry name" value="Acyl_transf_3"/>
    <property type="match status" value="1"/>
</dbReference>
<feature type="transmembrane region" description="Helical" evidence="1">
    <location>
        <begin position="177"/>
        <end position="195"/>
    </location>
</feature>
<evidence type="ECO:0000256" key="1">
    <source>
        <dbReference type="SAM" id="Phobius"/>
    </source>
</evidence>
<feature type="transmembrane region" description="Helical" evidence="1">
    <location>
        <begin position="76"/>
        <end position="93"/>
    </location>
</feature>
<evidence type="ECO:0000313" key="4">
    <source>
        <dbReference type="Proteomes" id="UP000077701"/>
    </source>
</evidence>
<evidence type="ECO:0000313" key="3">
    <source>
        <dbReference type="EMBL" id="GAT65255.1"/>
    </source>
</evidence>
<organism evidence="3 4">
    <name type="scientific">Planomonospora sphaerica</name>
    <dbReference type="NCBI Taxonomy" id="161355"/>
    <lineage>
        <taxon>Bacteria</taxon>
        <taxon>Bacillati</taxon>
        <taxon>Actinomycetota</taxon>
        <taxon>Actinomycetes</taxon>
        <taxon>Streptosporangiales</taxon>
        <taxon>Streptosporangiaceae</taxon>
        <taxon>Planomonospora</taxon>
    </lineage>
</organism>
<dbReference type="GO" id="GO:0016747">
    <property type="term" value="F:acyltransferase activity, transferring groups other than amino-acyl groups"/>
    <property type="evidence" value="ECO:0007669"/>
    <property type="project" value="InterPro"/>
</dbReference>
<feature type="transmembrane region" description="Helical" evidence="1">
    <location>
        <begin position="240"/>
        <end position="259"/>
    </location>
</feature>
<sequence>MTETSSRSVPAVRPAVRLAVRPAVHQEAAGAGGRLDALDGVRAVASFTVLLYHVANETGAALQEGFAGALLSRGDVAVPIFFALSGLLLYRPFATAVLTGAPAPRAGAYLWRRAVRILPSYWLVVAVALLLWSREHLADVWNWIVLLTLNQNYAVESWWHGLGPKGLAQMWSLSVEAAFYLALPLLAAGMAAFARRGGADADRRARRLLACLGALAAASFAWTLLVYYPEYRPHLNLWPPRSAVFFAAGMALAVVMAWARARPDGPAARFARGVAASPGSWWLVAALAYAVAASPVTGTRFLGIDGVWSGLFELLLYTAVAFCLLAPAALLPDGGSPVRSLLGNRFTGFLGRISYGVFLWQFVAIYAWYGFTGQQPFTGDLLANLVPVTALTVGLATLTYLLVERPFQRLNALVKR</sequence>
<feature type="transmembrane region" description="Helical" evidence="1">
    <location>
        <begin position="381"/>
        <end position="403"/>
    </location>
</feature>
<keyword evidence="1" id="KW-1133">Transmembrane helix</keyword>
<reference evidence="3 4" key="1">
    <citation type="journal article" date="2016" name="Genome Announc.">
        <title>Draft Genome Sequence of Planomonospora sphaerica JCM9374, a Rare Actinomycete.</title>
        <authorList>
            <person name="Dohra H."/>
            <person name="Suzuki T."/>
            <person name="Inoue Y."/>
            <person name="Kodani S."/>
        </authorList>
    </citation>
    <scope>NUCLEOTIDE SEQUENCE [LARGE SCALE GENOMIC DNA]</scope>
    <source>
        <strain evidence="3 4">JCM 9374</strain>
    </source>
</reference>
<dbReference type="PANTHER" id="PTHR23028">
    <property type="entry name" value="ACETYLTRANSFERASE"/>
    <property type="match status" value="1"/>
</dbReference>
<comment type="caution">
    <text evidence="3">The sequence shown here is derived from an EMBL/GenBank/DDBJ whole genome shotgun (WGS) entry which is preliminary data.</text>
</comment>
<accession>A0A171BL00</accession>
<dbReference type="RefSeq" id="WP_231647176.1">
    <property type="nucleotide sequence ID" value="NZ_BDCX01000002.1"/>
</dbReference>
<reference evidence="4" key="2">
    <citation type="submission" date="2016-04" db="EMBL/GenBank/DDBJ databases">
        <title>Planomonospora sphaerica JCM9374 whole genome shotgun sequence.</title>
        <authorList>
            <person name="Suzuki T."/>
            <person name="Dohra H."/>
            <person name="Kodani S."/>
        </authorList>
    </citation>
    <scope>NUCLEOTIDE SEQUENCE [LARGE SCALE GENOMIC DNA]</scope>
    <source>
        <strain evidence="4">JCM 9374</strain>
    </source>
</reference>
<protein>
    <submittedName>
        <fullName evidence="3">Acyltransferase</fullName>
    </submittedName>
</protein>
<keyword evidence="4" id="KW-1185">Reference proteome</keyword>
<gene>
    <name evidence="3" type="ORF">PS9374_00887</name>
</gene>
<feature type="transmembrane region" description="Helical" evidence="1">
    <location>
        <begin position="280"/>
        <end position="302"/>
    </location>
</feature>
<dbReference type="STRING" id="161355.PS9374_00887"/>
<keyword evidence="1" id="KW-0472">Membrane</keyword>
<keyword evidence="3" id="KW-0808">Transferase</keyword>
<dbReference type="GO" id="GO:0009103">
    <property type="term" value="P:lipopolysaccharide biosynthetic process"/>
    <property type="evidence" value="ECO:0007669"/>
    <property type="project" value="TreeGrafter"/>
</dbReference>
<dbReference type="Proteomes" id="UP000077701">
    <property type="component" value="Unassembled WGS sequence"/>
</dbReference>
<feature type="transmembrane region" description="Helical" evidence="1">
    <location>
        <begin position="114"/>
        <end position="133"/>
    </location>
</feature>
<dbReference type="EMBL" id="BDCX01000002">
    <property type="protein sequence ID" value="GAT65255.1"/>
    <property type="molecule type" value="Genomic_DNA"/>
</dbReference>
<feature type="transmembrane region" description="Helical" evidence="1">
    <location>
        <begin position="207"/>
        <end position="228"/>
    </location>
</feature>
<feature type="transmembrane region" description="Helical" evidence="1">
    <location>
        <begin position="314"/>
        <end position="332"/>
    </location>
</feature>
<proteinExistence type="predicted"/>
<dbReference type="AlphaFoldDB" id="A0A171BL00"/>
<feature type="transmembrane region" description="Helical" evidence="1">
    <location>
        <begin position="353"/>
        <end position="369"/>
    </location>
</feature>